<organism evidence="3 4">
    <name type="scientific">Oerskovia turbata</name>
    <dbReference type="NCBI Taxonomy" id="1713"/>
    <lineage>
        <taxon>Bacteria</taxon>
        <taxon>Bacillati</taxon>
        <taxon>Actinomycetota</taxon>
        <taxon>Actinomycetes</taxon>
        <taxon>Micrococcales</taxon>
        <taxon>Cellulomonadaceae</taxon>
        <taxon>Oerskovia</taxon>
    </lineage>
</organism>
<protein>
    <recommendedName>
        <fullName evidence="1">RelA/SpoT domain-containing protein</fullName>
    </recommendedName>
</protein>
<dbReference type="EMBL" id="SDJR01000003">
    <property type="protein sequence ID" value="RXR27110.1"/>
    <property type="molecule type" value="Genomic_DNA"/>
</dbReference>
<comment type="caution">
    <text evidence="3">The sequence shown here is derived from an EMBL/GenBank/DDBJ whole genome shotgun (WGS) entry which is preliminary data.</text>
</comment>
<dbReference type="RefSeq" id="WP_084689627.1">
    <property type="nucleotide sequence ID" value="NZ_JOFV01000001.1"/>
</dbReference>
<dbReference type="Gene3D" id="3.30.460.10">
    <property type="entry name" value="Beta Polymerase, domain 2"/>
    <property type="match status" value="1"/>
</dbReference>
<dbReference type="InterPro" id="IPR043519">
    <property type="entry name" value="NT_sf"/>
</dbReference>
<dbReference type="AlphaFoldDB" id="A0A4Q1L108"/>
<proteinExistence type="predicted"/>
<dbReference type="Pfam" id="PF04607">
    <property type="entry name" value="RelA_SpoT"/>
    <property type="match status" value="1"/>
</dbReference>
<dbReference type="Proteomes" id="UP000290517">
    <property type="component" value="Unassembled WGS sequence"/>
</dbReference>
<accession>A0A4Q1L108</accession>
<dbReference type="Proteomes" id="UP000289805">
    <property type="component" value="Unassembled WGS sequence"/>
</dbReference>
<evidence type="ECO:0000313" key="2">
    <source>
        <dbReference type="EMBL" id="RXR27110.1"/>
    </source>
</evidence>
<evidence type="ECO:0000313" key="5">
    <source>
        <dbReference type="Proteomes" id="UP000290517"/>
    </source>
</evidence>
<keyword evidence="5" id="KW-1185">Reference proteome</keyword>
<reference evidence="4 5" key="1">
    <citation type="submission" date="2019-01" db="EMBL/GenBank/DDBJ databases">
        <title>Oerskovia turbata Genome sequencing and assembly.</title>
        <authorList>
            <person name="Dou T."/>
        </authorList>
    </citation>
    <scope>NUCLEOTIDE SEQUENCE [LARGE SCALE GENOMIC DNA]</scope>
    <source>
        <strain evidence="3 4">JCM12123</strain>
        <strain evidence="2 5">JCM3160</strain>
    </source>
</reference>
<gene>
    <name evidence="2" type="ORF">EQW73_06665</name>
    <name evidence="3" type="ORF">EQW78_01755</name>
</gene>
<dbReference type="EMBL" id="SDJQ01000003">
    <property type="protein sequence ID" value="RXR36322.1"/>
    <property type="molecule type" value="Genomic_DNA"/>
</dbReference>
<evidence type="ECO:0000313" key="4">
    <source>
        <dbReference type="Proteomes" id="UP000289805"/>
    </source>
</evidence>
<dbReference type="SMART" id="SM00954">
    <property type="entry name" value="RelA_SpoT"/>
    <property type="match status" value="1"/>
</dbReference>
<dbReference type="STRING" id="1713.GCA_000718325_00001"/>
<dbReference type="OrthoDB" id="9801824at2"/>
<evidence type="ECO:0000313" key="3">
    <source>
        <dbReference type="EMBL" id="RXR36322.1"/>
    </source>
</evidence>
<dbReference type="SUPFAM" id="SSF81301">
    <property type="entry name" value="Nucleotidyltransferase"/>
    <property type="match status" value="1"/>
</dbReference>
<name>A0A4Q1L108_9CELL</name>
<evidence type="ECO:0000259" key="1">
    <source>
        <dbReference type="SMART" id="SM00954"/>
    </source>
</evidence>
<feature type="domain" description="RelA/SpoT" evidence="1">
    <location>
        <begin position="41"/>
        <end position="164"/>
    </location>
</feature>
<sequence length="327" mass="37144">MTPESVRTAYNQALPVVREVERYVQKTLRPMAKRNGYLFLDRVKNEESLAEKLDTGRFNSWSEVNDLYAATIVVPLVEHEDAVLAFLDGAFSRSEVRARWSTRKDPSTFRFDGLRWYGNVQPEVASEKQPGFGELVFEVQIVTAFEWAWGKVTHDLVYKGEHADWKRLRLAAHLKASVEQIELMIAAFDAASSQVRSSPWPETDAAEAVLKRFRMFVEEGLLDEVAAPRSWNRFADNVVSLVKSYQRSDLSAGVIELLDAIEFDLRGGSLTPVSVSYFQYVVSFVSRPDTPGHTRKHVVVPSSEFELLGIREGFTKQFAFPERADND</sequence>
<dbReference type="GO" id="GO:0015969">
    <property type="term" value="P:guanosine tetraphosphate metabolic process"/>
    <property type="evidence" value="ECO:0007669"/>
    <property type="project" value="InterPro"/>
</dbReference>
<dbReference type="InterPro" id="IPR007685">
    <property type="entry name" value="RelA_SpoT"/>
</dbReference>